<evidence type="ECO:0000256" key="2">
    <source>
        <dbReference type="ARBA" id="ARBA00022679"/>
    </source>
</evidence>
<dbReference type="InterPro" id="IPR051159">
    <property type="entry name" value="Hexapeptide_acetyltransf"/>
</dbReference>
<proteinExistence type="inferred from homology"/>
<comment type="caution">
    <text evidence="5">The sequence shown here is derived from an EMBL/GenBank/DDBJ whole genome shotgun (WGS) entry which is preliminary data.</text>
</comment>
<dbReference type="CDD" id="cd05825">
    <property type="entry name" value="LbH_wcaF_like"/>
    <property type="match status" value="1"/>
</dbReference>
<keyword evidence="3" id="KW-0677">Repeat</keyword>
<keyword evidence="2" id="KW-0808">Transferase</keyword>
<protein>
    <submittedName>
        <fullName evidence="5">Colanic acid biosynthesis acetyltransferase</fullName>
    </submittedName>
</protein>
<reference evidence="5" key="1">
    <citation type="submission" date="2022-04" db="EMBL/GenBank/DDBJ databases">
        <authorList>
            <person name="Ren T."/>
        </authorList>
    </citation>
    <scope>NUCLEOTIDE SEQUENCE</scope>
    <source>
        <strain evidence="5">F63249</strain>
    </source>
</reference>
<dbReference type="PANTHER" id="PTHR23416">
    <property type="entry name" value="SIALIC ACID SYNTHASE-RELATED"/>
    <property type="match status" value="1"/>
</dbReference>
<dbReference type="InterPro" id="IPR011004">
    <property type="entry name" value="Trimer_LpxA-like_sf"/>
</dbReference>
<dbReference type="EMBL" id="JALPQF010000015">
    <property type="protein sequence ID" value="MCK8481795.1"/>
    <property type="molecule type" value="Genomic_DNA"/>
</dbReference>
<keyword evidence="4" id="KW-0472">Membrane</keyword>
<feature type="transmembrane region" description="Helical" evidence="4">
    <location>
        <begin position="27"/>
        <end position="46"/>
    </location>
</feature>
<accession>A0ABT0HD70</accession>
<keyword evidence="4" id="KW-1133">Transmembrane helix</keyword>
<evidence type="ECO:0000256" key="4">
    <source>
        <dbReference type="SAM" id="Phobius"/>
    </source>
</evidence>
<dbReference type="NCBIfam" id="NF007797">
    <property type="entry name" value="PRK10502.1"/>
    <property type="match status" value="1"/>
</dbReference>
<dbReference type="PANTHER" id="PTHR23416:SF23">
    <property type="entry name" value="ACETYLTRANSFERASE C18B11.09C-RELATED"/>
    <property type="match status" value="1"/>
</dbReference>
<evidence type="ECO:0000256" key="3">
    <source>
        <dbReference type="ARBA" id="ARBA00022737"/>
    </source>
</evidence>
<name>A0ABT0HD70_9FLAO</name>
<evidence type="ECO:0000313" key="5">
    <source>
        <dbReference type="EMBL" id="MCK8481795.1"/>
    </source>
</evidence>
<keyword evidence="6" id="KW-1185">Reference proteome</keyword>
<keyword evidence="4" id="KW-0812">Transmembrane</keyword>
<comment type="similarity">
    <text evidence="1">Belongs to the transferase hexapeptide repeat family.</text>
</comment>
<dbReference type="RefSeq" id="WP_248413622.1">
    <property type="nucleotide sequence ID" value="NZ_JALPQF010000015.1"/>
</dbReference>
<dbReference type="SUPFAM" id="SSF51161">
    <property type="entry name" value="Trimeric LpxA-like enzymes"/>
    <property type="match status" value="1"/>
</dbReference>
<sequence>MSNSVQDLNLYKTPKGFRGKSAITVQLWWIVQGTLFAMSPQFLYGWRRFLAKLFGAKIGKNVILRPSVKMTYPWKITIGENSWIGDDVVLYSLGDIEIGKNTVISQRGYVCTGSHDYKSERFDIYAEKIKIGDQCWLATDVFVAPGISVGDGVVVGARSSVIDDLEPFSVYVGSPAKFLKKRELE</sequence>
<dbReference type="InterPro" id="IPR018357">
    <property type="entry name" value="Hexapep_transf_CS"/>
</dbReference>
<gene>
    <name evidence="5" type="ORF">MUY34_14275</name>
</gene>
<evidence type="ECO:0000256" key="1">
    <source>
        <dbReference type="ARBA" id="ARBA00007274"/>
    </source>
</evidence>
<dbReference type="Proteomes" id="UP001203687">
    <property type="component" value="Unassembled WGS sequence"/>
</dbReference>
<dbReference type="PROSITE" id="PS00101">
    <property type="entry name" value="HEXAPEP_TRANSFERASES"/>
    <property type="match status" value="1"/>
</dbReference>
<organism evidence="5 6">
    <name type="scientific">Psychroserpens algicola</name>
    <dbReference type="NCBI Taxonomy" id="1719034"/>
    <lineage>
        <taxon>Bacteria</taxon>
        <taxon>Pseudomonadati</taxon>
        <taxon>Bacteroidota</taxon>
        <taxon>Flavobacteriia</taxon>
        <taxon>Flavobacteriales</taxon>
        <taxon>Flavobacteriaceae</taxon>
        <taxon>Psychroserpens</taxon>
    </lineage>
</organism>
<dbReference type="Gene3D" id="2.160.10.10">
    <property type="entry name" value="Hexapeptide repeat proteins"/>
    <property type="match status" value="1"/>
</dbReference>
<evidence type="ECO:0000313" key="6">
    <source>
        <dbReference type="Proteomes" id="UP001203687"/>
    </source>
</evidence>